<comment type="caution">
    <text evidence="2">The sequence shown here is derived from an EMBL/GenBank/DDBJ whole genome shotgun (WGS) entry which is preliminary data.</text>
</comment>
<dbReference type="EMBL" id="JANBUL010000170">
    <property type="protein sequence ID" value="KAJ2779602.1"/>
    <property type="molecule type" value="Genomic_DNA"/>
</dbReference>
<feature type="transmembrane region" description="Helical" evidence="1">
    <location>
        <begin position="50"/>
        <end position="69"/>
    </location>
</feature>
<dbReference type="Proteomes" id="UP001140217">
    <property type="component" value="Unassembled WGS sequence"/>
</dbReference>
<keyword evidence="3" id="KW-1185">Reference proteome</keyword>
<feature type="transmembrane region" description="Helical" evidence="1">
    <location>
        <begin position="90"/>
        <end position="114"/>
    </location>
</feature>
<reference evidence="2" key="1">
    <citation type="submission" date="2022-07" db="EMBL/GenBank/DDBJ databases">
        <title>Phylogenomic reconstructions and comparative analyses of Kickxellomycotina fungi.</title>
        <authorList>
            <person name="Reynolds N.K."/>
            <person name="Stajich J.E."/>
            <person name="Barry K."/>
            <person name="Grigoriev I.V."/>
            <person name="Crous P."/>
            <person name="Smith M.E."/>
        </authorList>
    </citation>
    <scope>NUCLEOTIDE SEQUENCE</scope>
    <source>
        <strain evidence="2">NBRC 105414</strain>
    </source>
</reference>
<organism evidence="2 3">
    <name type="scientific">Coemansia javaensis</name>
    <dbReference type="NCBI Taxonomy" id="2761396"/>
    <lineage>
        <taxon>Eukaryota</taxon>
        <taxon>Fungi</taxon>
        <taxon>Fungi incertae sedis</taxon>
        <taxon>Zoopagomycota</taxon>
        <taxon>Kickxellomycotina</taxon>
        <taxon>Kickxellomycetes</taxon>
        <taxon>Kickxellales</taxon>
        <taxon>Kickxellaceae</taxon>
        <taxon>Coemansia</taxon>
    </lineage>
</organism>
<evidence type="ECO:0000313" key="2">
    <source>
        <dbReference type="EMBL" id="KAJ2779602.1"/>
    </source>
</evidence>
<evidence type="ECO:0000256" key="1">
    <source>
        <dbReference type="SAM" id="Phobius"/>
    </source>
</evidence>
<name>A0A9W8H947_9FUNG</name>
<accession>A0A9W8H947</accession>
<keyword evidence="1" id="KW-1133">Transmembrane helix</keyword>
<keyword evidence="1" id="KW-0812">Transmembrane</keyword>
<sequence>MAKGKLRLAQGYVILVLIMYGAAAALRTAVVADMKNRGGTVVTCQVLRNIAIMVWSFFFVFFTMVKSGSCAGKKAHLEFTQSTKWRFRTIGAYMVAISFIHTGDPSLVLMYGGVPAIQQQTGIQDFVSTVDPDIAFDLTLGVILYGVLTGLMLVAVSFRL</sequence>
<protein>
    <submittedName>
        <fullName evidence="2">Uncharacterized protein</fullName>
    </submittedName>
</protein>
<keyword evidence="1" id="KW-0472">Membrane</keyword>
<evidence type="ECO:0000313" key="3">
    <source>
        <dbReference type="Proteomes" id="UP001140217"/>
    </source>
</evidence>
<gene>
    <name evidence="2" type="ORF">H4R18_003910</name>
</gene>
<dbReference type="AlphaFoldDB" id="A0A9W8H947"/>
<feature type="transmembrane region" description="Helical" evidence="1">
    <location>
        <begin position="12"/>
        <end position="30"/>
    </location>
</feature>
<feature type="transmembrane region" description="Helical" evidence="1">
    <location>
        <begin position="134"/>
        <end position="158"/>
    </location>
</feature>
<proteinExistence type="predicted"/>